<evidence type="ECO:0000256" key="2">
    <source>
        <dbReference type="ARBA" id="ARBA00022741"/>
    </source>
</evidence>
<keyword evidence="4" id="KW-0342">GTP-binding</keyword>
<keyword evidence="2" id="KW-0547">Nucleotide-binding</keyword>
<evidence type="ECO:0000256" key="3">
    <source>
        <dbReference type="ARBA" id="ARBA00022801"/>
    </source>
</evidence>
<sequence length="365" mass="38363">MAEDLATVSTEPHLGPGRLSRDPAELLDQAGSGNRRALARLLSLVEAGRAEGQALSALAHARAAGQEGWTVGITGAPGAGKSTLTSRLVAEARRRGAPRVAVVAVDPTSPFSGGAVLGDRVRMQDHAGDDGVFIRSMATRGHLGGLSVAVPEAIWVLWAAGVPLVLVETVGVGQVEVEVASATDTTVVVVNPKWGDAVQANKAGLMEVADVFVVNKADLPGAREARRDLEQMLDLAGRPRSGRRGEQEEDAAAAWRPPVVETVAADGRGVAELWAAIEAHQDYLVRSGERDRRRRARARAELERILQAQLARVVRDLELGDRAELLSAVEQGQVGPYEAARTLLLDAGEALRGQPGVALGEVPPG</sequence>
<evidence type="ECO:0000256" key="5">
    <source>
        <dbReference type="ARBA" id="ARBA00023186"/>
    </source>
</evidence>
<keyword evidence="3" id="KW-0378">Hydrolase</keyword>
<dbReference type="InterPro" id="IPR052040">
    <property type="entry name" value="GTPase/Isobutyryl-CoA_mutase"/>
</dbReference>
<dbReference type="SUPFAM" id="SSF52540">
    <property type="entry name" value="P-loop containing nucleoside triphosphate hydrolases"/>
    <property type="match status" value="1"/>
</dbReference>
<dbReference type="NCBIfam" id="TIGR00750">
    <property type="entry name" value="lao"/>
    <property type="match status" value="1"/>
</dbReference>
<name>A0ABV6C2L6_9ACTN</name>
<keyword evidence="5" id="KW-0143">Chaperone</keyword>
<feature type="region of interest" description="Disordered" evidence="6">
    <location>
        <begin position="1"/>
        <end position="24"/>
    </location>
</feature>
<accession>A0ABV6C2L6</accession>
<evidence type="ECO:0000313" key="7">
    <source>
        <dbReference type="EMBL" id="MFC0081921.1"/>
    </source>
</evidence>
<comment type="caution">
    <text evidence="7">The sequence shown here is derived from an EMBL/GenBank/DDBJ whole genome shotgun (WGS) entry which is preliminary data.</text>
</comment>
<dbReference type="RefSeq" id="WP_377789256.1">
    <property type="nucleotide sequence ID" value="NZ_JBHLYQ010000057.1"/>
</dbReference>
<dbReference type="Proteomes" id="UP001589788">
    <property type="component" value="Unassembled WGS sequence"/>
</dbReference>
<dbReference type="Pfam" id="PF03308">
    <property type="entry name" value="MeaB"/>
    <property type="match status" value="1"/>
</dbReference>
<proteinExistence type="inferred from homology"/>
<protein>
    <submittedName>
        <fullName evidence="7">Methylmalonyl Co-A mutase-associated GTPase MeaB</fullName>
    </submittedName>
</protein>
<evidence type="ECO:0000313" key="8">
    <source>
        <dbReference type="Proteomes" id="UP001589788"/>
    </source>
</evidence>
<reference evidence="7 8" key="1">
    <citation type="submission" date="2024-09" db="EMBL/GenBank/DDBJ databases">
        <authorList>
            <person name="Sun Q."/>
            <person name="Mori K."/>
        </authorList>
    </citation>
    <scope>NUCLEOTIDE SEQUENCE [LARGE SCALE GENOMIC DNA]</scope>
    <source>
        <strain evidence="7 8">JCM 15389</strain>
    </source>
</reference>
<dbReference type="InterPro" id="IPR005129">
    <property type="entry name" value="GTPase_ArgK"/>
</dbReference>
<dbReference type="Gene3D" id="3.40.50.300">
    <property type="entry name" value="P-loop containing nucleotide triphosphate hydrolases"/>
    <property type="match status" value="1"/>
</dbReference>
<comment type="similarity">
    <text evidence="1">Belongs to the SIMIBI class G3E GTPase family. ArgK/MeaB subfamily.</text>
</comment>
<evidence type="ECO:0000256" key="1">
    <source>
        <dbReference type="ARBA" id="ARBA00009625"/>
    </source>
</evidence>
<organism evidence="7 8">
    <name type="scientific">Aciditerrimonas ferrireducens</name>
    <dbReference type="NCBI Taxonomy" id="667306"/>
    <lineage>
        <taxon>Bacteria</taxon>
        <taxon>Bacillati</taxon>
        <taxon>Actinomycetota</taxon>
        <taxon>Acidimicrobiia</taxon>
        <taxon>Acidimicrobiales</taxon>
        <taxon>Acidimicrobiaceae</taxon>
        <taxon>Aciditerrimonas</taxon>
    </lineage>
</organism>
<dbReference type="PANTHER" id="PTHR43087:SF1">
    <property type="entry name" value="LAO_AO TRANSPORT SYSTEM ATPASE"/>
    <property type="match status" value="1"/>
</dbReference>
<dbReference type="EMBL" id="JBHLYQ010000057">
    <property type="protein sequence ID" value="MFC0081921.1"/>
    <property type="molecule type" value="Genomic_DNA"/>
</dbReference>
<evidence type="ECO:0000256" key="4">
    <source>
        <dbReference type="ARBA" id="ARBA00023134"/>
    </source>
</evidence>
<evidence type="ECO:0000256" key="6">
    <source>
        <dbReference type="SAM" id="MobiDB-lite"/>
    </source>
</evidence>
<keyword evidence="8" id="KW-1185">Reference proteome</keyword>
<dbReference type="PANTHER" id="PTHR43087">
    <property type="entry name" value="LYSINE/ARGININE/ORNITHINE TRANSPORT SYSTEM KINASE"/>
    <property type="match status" value="1"/>
</dbReference>
<gene>
    <name evidence="7" type="primary">meaB</name>
    <name evidence="7" type="ORF">ACFFRE_07140</name>
</gene>
<dbReference type="InterPro" id="IPR027417">
    <property type="entry name" value="P-loop_NTPase"/>
</dbReference>